<organism evidence="2 3">
    <name type="scientific">Moniliophthora roreri</name>
    <name type="common">Frosty pod rot fungus</name>
    <name type="synonym">Monilia roreri</name>
    <dbReference type="NCBI Taxonomy" id="221103"/>
    <lineage>
        <taxon>Eukaryota</taxon>
        <taxon>Fungi</taxon>
        <taxon>Dikarya</taxon>
        <taxon>Basidiomycota</taxon>
        <taxon>Agaricomycotina</taxon>
        <taxon>Agaricomycetes</taxon>
        <taxon>Agaricomycetidae</taxon>
        <taxon>Agaricales</taxon>
        <taxon>Marasmiineae</taxon>
        <taxon>Marasmiaceae</taxon>
        <taxon>Moniliophthora</taxon>
    </lineage>
</organism>
<name>A0A0W0FCR6_MONRR</name>
<feature type="region of interest" description="Disordered" evidence="1">
    <location>
        <begin position="154"/>
        <end position="207"/>
    </location>
</feature>
<accession>A0A0W0FCR6</accession>
<dbReference type="Proteomes" id="UP000054988">
    <property type="component" value="Unassembled WGS sequence"/>
</dbReference>
<proteinExistence type="predicted"/>
<evidence type="ECO:0000256" key="1">
    <source>
        <dbReference type="SAM" id="MobiDB-lite"/>
    </source>
</evidence>
<evidence type="ECO:0000313" key="2">
    <source>
        <dbReference type="EMBL" id="KTB34086.1"/>
    </source>
</evidence>
<gene>
    <name evidence="2" type="ORF">WG66_13512</name>
</gene>
<comment type="caution">
    <text evidence="2">The sequence shown here is derived from an EMBL/GenBank/DDBJ whole genome shotgun (WGS) entry which is preliminary data.</text>
</comment>
<dbReference type="AlphaFoldDB" id="A0A0W0FCR6"/>
<protein>
    <submittedName>
        <fullName evidence="2">Uncharacterized protein</fullName>
    </submittedName>
</protein>
<sequence>MITAKTFISFASRSARGIVQKVLEQHPKLGLTSQEIFQQVHEQFPGAKENPGFLPPTAKVILENRARGPNLHPKHLDIPHVEHPIRSMRFLKKVVLEQMLQRGELQRLYISRSSNDRDLNRVKVLKGNEPVWDPVPNVLPPGVREQWRWRLPPGHVFTDTQDPEPSDVYEAQSTTRKSGNHHGRSNRFRERAYVPPPDRVFGLGERR</sequence>
<evidence type="ECO:0000313" key="3">
    <source>
        <dbReference type="Proteomes" id="UP000054988"/>
    </source>
</evidence>
<dbReference type="EMBL" id="LATX01002123">
    <property type="protein sequence ID" value="KTB34086.1"/>
    <property type="molecule type" value="Genomic_DNA"/>
</dbReference>
<reference evidence="2 3" key="1">
    <citation type="submission" date="2015-12" db="EMBL/GenBank/DDBJ databases">
        <title>Draft genome sequence of Moniliophthora roreri, the causal agent of frosty pod rot of cacao.</title>
        <authorList>
            <person name="Aime M.C."/>
            <person name="Diaz-Valderrama J.R."/>
            <person name="Kijpornyongpan T."/>
            <person name="Phillips-Mora W."/>
        </authorList>
    </citation>
    <scope>NUCLEOTIDE SEQUENCE [LARGE SCALE GENOMIC DNA]</scope>
    <source>
        <strain evidence="2 3">MCA 2952</strain>
    </source>
</reference>